<proteinExistence type="predicted"/>
<dbReference type="EMBL" id="JARKIE010000116">
    <property type="protein sequence ID" value="KAJ7681606.1"/>
    <property type="molecule type" value="Genomic_DNA"/>
</dbReference>
<accession>A0AAD7D778</accession>
<evidence type="ECO:0000313" key="3">
    <source>
        <dbReference type="Proteomes" id="UP001221757"/>
    </source>
</evidence>
<organism evidence="2 3">
    <name type="scientific">Mycena rosella</name>
    <name type="common">Pink bonnet</name>
    <name type="synonym">Agaricus rosellus</name>
    <dbReference type="NCBI Taxonomy" id="1033263"/>
    <lineage>
        <taxon>Eukaryota</taxon>
        <taxon>Fungi</taxon>
        <taxon>Dikarya</taxon>
        <taxon>Basidiomycota</taxon>
        <taxon>Agaricomycotina</taxon>
        <taxon>Agaricomycetes</taxon>
        <taxon>Agaricomycetidae</taxon>
        <taxon>Agaricales</taxon>
        <taxon>Marasmiineae</taxon>
        <taxon>Mycenaceae</taxon>
        <taxon>Mycena</taxon>
    </lineage>
</organism>
<feature type="region of interest" description="Disordered" evidence="1">
    <location>
        <begin position="1"/>
        <end position="22"/>
    </location>
</feature>
<reference evidence="2" key="1">
    <citation type="submission" date="2023-03" db="EMBL/GenBank/DDBJ databases">
        <title>Massive genome expansion in bonnet fungi (Mycena s.s.) driven by repeated elements and novel gene families across ecological guilds.</title>
        <authorList>
            <consortium name="Lawrence Berkeley National Laboratory"/>
            <person name="Harder C.B."/>
            <person name="Miyauchi S."/>
            <person name="Viragh M."/>
            <person name="Kuo A."/>
            <person name="Thoen E."/>
            <person name="Andreopoulos B."/>
            <person name="Lu D."/>
            <person name="Skrede I."/>
            <person name="Drula E."/>
            <person name="Henrissat B."/>
            <person name="Morin E."/>
            <person name="Kohler A."/>
            <person name="Barry K."/>
            <person name="LaButti K."/>
            <person name="Morin E."/>
            <person name="Salamov A."/>
            <person name="Lipzen A."/>
            <person name="Mereny Z."/>
            <person name="Hegedus B."/>
            <person name="Baldrian P."/>
            <person name="Stursova M."/>
            <person name="Weitz H."/>
            <person name="Taylor A."/>
            <person name="Grigoriev I.V."/>
            <person name="Nagy L.G."/>
            <person name="Martin F."/>
            <person name="Kauserud H."/>
        </authorList>
    </citation>
    <scope>NUCLEOTIDE SEQUENCE</scope>
    <source>
        <strain evidence="2">CBHHK067</strain>
    </source>
</reference>
<name>A0AAD7D778_MYCRO</name>
<evidence type="ECO:0000313" key="2">
    <source>
        <dbReference type="EMBL" id="KAJ7681606.1"/>
    </source>
</evidence>
<dbReference type="Proteomes" id="UP001221757">
    <property type="component" value="Unassembled WGS sequence"/>
</dbReference>
<sequence>MLPSLLHPCSPPPPSSASRSPRPRPLILLALILLYLRPIHPPSMRPPHPLSSHYRSPYLISILNLVQIWHVVVQTLATGWSPNCIAHGDVVAPPIPPPPPSALWVLSSYAMRGGDEQRWW</sequence>
<gene>
    <name evidence="2" type="ORF">B0H17DRAFT_1076007</name>
</gene>
<keyword evidence="3" id="KW-1185">Reference proteome</keyword>
<comment type="caution">
    <text evidence="2">The sequence shown here is derived from an EMBL/GenBank/DDBJ whole genome shotgun (WGS) entry which is preliminary data.</text>
</comment>
<dbReference type="AlphaFoldDB" id="A0AAD7D778"/>
<evidence type="ECO:0000256" key="1">
    <source>
        <dbReference type="SAM" id="MobiDB-lite"/>
    </source>
</evidence>
<protein>
    <submittedName>
        <fullName evidence="2">Uncharacterized protein</fullName>
    </submittedName>
</protein>